<evidence type="ECO:0000256" key="2">
    <source>
        <dbReference type="ARBA" id="ARBA00022908"/>
    </source>
</evidence>
<feature type="compositionally biased region" description="Polar residues" evidence="4">
    <location>
        <begin position="201"/>
        <end position="215"/>
    </location>
</feature>
<comment type="caution">
    <text evidence="6">The sequence shown here is derived from an EMBL/GenBank/DDBJ whole genome shotgun (WGS) entry which is preliminary data.</text>
</comment>
<name>A0A1H9ESR2_9BACI</name>
<keyword evidence="3" id="KW-0233">DNA recombination</keyword>
<dbReference type="EMBL" id="FOEH01000002">
    <property type="protein sequence ID" value="SEQ28675.1"/>
    <property type="molecule type" value="Genomic_DNA"/>
</dbReference>
<evidence type="ECO:0000256" key="1">
    <source>
        <dbReference type="ARBA" id="ARBA00008857"/>
    </source>
</evidence>
<dbReference type="PANTHER" id="PTHR30629:SF2">
    <property type="entry name" value="PROPHAGE INTEGRASE INTS-RELATED"/>
    <property type="match status" value="1"/>
</dbReference>
<keyword evidence="7" id="KW-1185">Reference proteome</keyword>
<keyword evidence="2" id="KW-0229">DNA integration</keyword>
<gene>
    <name evidence="6" type="ORF">SAMN05216232_2136</name>
</gene>
<dbReference type="PANTHER" id="PTHR30629">
    <property type="entry name" value="PROPHAGE INTEGRASE"/>
    <property type="match status" value="1"/>
</dbReference>
<evidence type="ECO:0000256" key="4">
    <source>
        <dbReference type="SAM" id="MobiDB-lite"/>
    </source>
</evidence>
<dbReference type="CDD" id="cd00397">
    <property type="entry name" value="DNA_BRE_C"/>
    <property type="match status" value="1"/>
</dbReference>
<dbReference type="Pfam" id="PF00589">
    <property type="entry name" value="Phage_integrase"/>
    <property type="match status" value="1"/>
</dbReference>
<proteinExistence type="inferred from homology"/>
<comment type="similarity">
    <text evidence="1">Belongs to the 'phage' integrase family.</text>
</comment>
<dbReference type="Gene3D" id="1.10.443.10">
    <property type="entry name" value="Intergrase catalytic core"/>
    <property type="match status" value="1"/>
</dbReference>
<evidence type="ECO:0000313" key="6">
    <source>
        <dbReference type="EMBL" id="SEQ28675.1"/>
    </source>
</evidence>
<evidence type="ECO:0000313" key="7">
    <source>
        <dbReference type="Proteomes" id="UP000198733"/>
    </source>
</evidence>
<organism evidence="6 7">
    <name type="scientific">Virgibacillus subterraneus</name>
    <dbReference type="NCBI Taxonomy" id="621109"/>
    <lineage>
        <taxon>Bacteria</taxon>
        <taxon>Bacillati</taxon>
        <taxon>Bacillota</taxon>
        <taxon>Bacilli</taxon>
        <taxon>Bacillales</taxon>
        <taxon>Bacillaceae</taxon>
        <taxon>Virgibacillus</taxon>
    </lineage>
</organism>
<protein>
    <submittedName>
        <fullName evidence="6">Phage integrase family protein</fullName>
    </submittedName>
</protein>
<evidence type="ECO:0000256" key="3">
    <source>
        <dbReference type="ARBA" id="ARBA00023172"/>
    </source>
</evidence>
<feature type="domain" description="Tyr recombinase" evidence="5">
    <location>
        <begin position="4"/>
        <end position="190"/>
    </location>
</feature>
<dbReference type="PROSITE" id="PS51898">
    <property type="entry name" value="TYR_RECOMBINASE"/>
    <property type="match status" value="1"/>
</dbReference>
<dbReference type="SUPFAM" id="SSF56349">
    <property type="entry name" value="DNA breaking-rejoining enzymes"/>
    <property type="match status" value="1"/>
</dbReference>
<dbReference type="Proteomes" id="UP000198733">
    <property type="component" value="Unassembled WGS sequence"/>
</dbReference>
<reference evidence="6 7" key="1">
    <citation type="submission" date="2016-10" db="EMBL/GenBank/DDBJ databases">
        <authorList>
            <person name="Varghese N."/>
            <person name="Submissions S."/>
        </authorList>
    </citation>
    <scope>NUCLEOTIDE SEQUENCE [LARGE SCALE GENOMIC DNA]</scope>
    <source>
        <strain evidence="6 7">CGMCC 1.7734</strain>
    </source>
</reference>
<accession>A0A1H9ESR2</accession>
<dbReference type="InterPro" id="IPR002104">
    <property type="entry name" value="Integrase_catalytic"/>
</dbReference>
<dbReference type="InterPro" id="IPR011010">
    <property type="entry name" value="DNA_brk_join_enz"/>
</dbReference>
<evidence type="ECO:0000259" key="5">
    <source>
        <dbReference type="PROSITE" id="PS51898"/>
    </source>
</evidence>
<sequence length="264" mass="30138">MSEHHSPIMNLDKLKQVYRHVQTLKNEGNDVEITVKVMLFTGLGNEALTKLIVNDVLFDQEMLRYNAGIVNSKHKVQFFPLPPALIKLTQNHIKENQLQPDDSLLYGLKGQPLQNKQLNRITNKICQELGWEGGERVTPHGFRATIATLIDERGIGTDTIKFMLGHSEKENIHYYLRRDQRKINLLRTELTKIEQELEDGLTQSPDSILPSNSNKQEGRHANNETSLNLDEDTLIQLLDTHPKLAIQLIKKGYGSTKQNSFPDN</sequence>
<dbReference type="InterPro" id="IPR013762">
    <property type="entry name" value="Integrase-like_cat_sf"/>
</dbReference>
<dbReference type="InterPro" id="IPR050808">
    <property type="entry name" value="Phage_Integrase"/>
</dbReference>
<feature type="region of interest" description="Disordered" evidence="4">
    <location>
        <begin position="198"/>
        <end position="226"/>
    </location>
</feature>